<evidence type="ECO:0000256" key="1">
    <source>
        <dbReference type="SAM" id="Phobius"/>
    </source>
</evidence>
<reference evidence="2" key="1">
    <citation type="journal article" date="2018" name="Mol. Phylogenet. Evol.">
        <title>Gene arrangement and sequence of mitochondrial genomes yield insights into the phylogeny and evolution of bees and sphecid wasps (Hymenoptera: Apoidea).</title>
        <authorList>
            <person name="Zheng B.Y."/>
            <person name="Cao L.J."/>
            <person name="Tang P."/>
            <person name="van Achterberg K."/>
            <person name="Hoffmann A.A."/>
            <person name="Chen H.Y."/>
            <person name="Chen X.X."/>
            <person name="Wei S.J."/>
        </authorList>
    </citation>
    <scope>NUCLEOTIDE SEQUENCE</scope>
</reference>
<feature type="transmembrane region" description="Helical" evidence="1">
    <location>
        <begin position="56"/>
        <end position="77"/>
    </location>
</feature>
<feature type="transmembrane region" description="Helical" evidence="1">
    <location>
        <begin position="6"/>
        <end position="26"/>
    </location>
</feature>
<feature type="transmembrane region" description="Helical" evidence="1">
    <location>
        <begin position="89"/>
        <end position="112"/>
    </location>
</feature>
<geneLocation type="mitochondrion" evidence="2"/>
<sequence length="173" mass="20855">MFLMLITKILFMFMNLFIITNILLLSSLHPITILFYFIMFTLSSSMLIFMNMNNSLYPFMITISLIGGMMIMFNYFISLINNENSKMKFFELITSINFFFISSIMILYYTYWTSIFFFTENMILNKWSLKIHNIYYYPMNYFTIMMILLLLICLTLSFKMSTIKMIPLRKIKI</sequence>
<feature type="transmembrane region" description="Helical" evidence="1">
    <location>
        <begin position="33"/>
        <end position="50"/>
    </location>
</feature>
<dbReference type="EMBL" id="KX494106">
    <property type="protein sequence ID" value="ARX96637.1"/>
    <property type="molecule type" value="Genomic_DNA"/>
</dbReference>
<gene>
    <name evidence="2" type="primary">nad6</name>
</gene>
<protein>
    <submittedName>
        <fullName evidence="2">NADH dehydrogenase subunit 6</fullName>
    </submittedName>
</protein>
<keyword evidence="2" id="KW-0496">Mitochondrion</keyword>
<proteinExistence type="predicted"/>
<dbReference type="AlphaFoldDB" id="A0A2R2Z383"/>
<feature type="transmembrane region" description="Helical" evidence="1">
    <location>
        <begin position="134"/>
        <end position="158"/>
    </location>
</feature>
<keyword evidence="1" id="KW-0812">Transmembrane</keyword>
<evidence type="ECO:0000313" key="2">
    <source>
        <dbReference type="EMBL" id="ARX96637.1"/>
    </source>
</evidence>
<keyword evidence="1" id="KW-0472">Membrane</keyword>
<name>A0A2R2Z383_9HYME</name>
<accession>A0A2R2Z383</accession>
<organism evidence="2">
    <name type="scientific">Osmia excavata</name>
    <dbReference type="NCBI Taxonomy" id="124290"/>
    <lineage>
        <taxon>Eukaryota</taxon>
        <taxon>Metazoa</taxon>
        <taxon>Ecdysozoa</taxon>
        <taxon>Arthropoda</taxon>
        <taxon>Hexapoda</taxon>
        <taxon>Insecta</taxon>
        <taxon>Pterygota</taxon>
        <taxon>Neoptera</taxon>
        <taxon>Endopterygota</taxon>
        <taxon>Hymenoptera</taxon>
        <taxon>Apocrita</taxon>
        <taxon>Aculeata</taxon>
        <taxon>Apoidea</taxon>
        <taxon>Anthophila</taxon>
        <taxon>Megachilidae</taxon>
        <taxon>Megachilinae</taxon>
        <taxon>Osmia</taxon>
    </lineage>
</organism>
<keyword evidence="1" id="KW-1133">Transmembrane helix</keyword>